<dbReference type="InterPro" id="IPR051701">
    <property type="entry name" value="Mito_OM_Translocase_MSP1"/>
</dbReference>
<protein>
    <recommendedName>
        <fullName evidence="4">ATPase AAA-type core domain-containing protein</fullName>
    </recommendedName>
</protein>
<evidence type="ECO:0000259" key="4">
    <source>
        <dbReference type="Pfam" id="PF00004"/>
    </source>
</evidence>
<dbReference type="GO" id="GO:0005741">
    <property type="term" value="C:mitochondrial outer membrane"/>
    <property type="evidence" value="ECO:0007669"/>
    <property type="project" value="TreeGrafter"/>
</dbReference>
<dbReference type="GO" id="GO:0016887">
    <property type="term" value="F:ATP hydrolysis activity"/>
    <property type="evidence" value="ECO:0007669"/>
    <property type="project" value="InterPro"/>
</dbReference>
<accession>A0A8K0K8G7</accession>
<sequence length="196" mass="21757">MGFFGEFTVNKSELVGVITRLSLLTAVSFFGIKWILNQMDPTMSQKKKAIDKAKKICKKLGVDKEQQLNDYEMLIASHLIDPTDINVSWKDVAGLEDIIQDLKDAVILPIQRKDLFVDSRITQPPKGVLLFGPPGCGKTLIAKATAKEAGTRFINLDISILTDKWYGESQKLAAAVFTLAVKIQPCIIFIDEIGMK</sequence>
<dbReference type="PANTHER" id="PTHR45644:SF3">
    <property type="entry name" value="FI08533P-RELATED"/>
    <property type="match status" value="1"/>
</dbReference>
<comment type="caution">
    <text evidence="5">The sequence shown here is derived from an EMBL/GenBank/DDBJ whole genome shotgun (WGS) entry which is preliminary data.</text>
</comment>
<dbReference type="InterPro" id="IPR027417">
    <property type="entry name" value="P-loop_NTPase"/>
</dbReference>
<reference evidence="5" key="2">
    <citation type="submission" date="2017-10" db="EMBL/GenBank/DDBJ databases">
        <title>Ladona fulva Genome sequencing and assembly.</title>
        <authorList>
            <person name="Murali S."/>
            <person name="Richards S."/>
            <person name="Bandaranaike D."/>
            <person name="Bellair M."/>
            <person name="Blankenburg K."/>
            <person name="Chao H."/>
            <person name="Dinh H."/>
            <person name="Doddapaneni H."/>
            <person name="Dugan-Rocha S."/>
            <person name="Elkadiri S."/>
            <person name="Gnanaolivu R."/>
            <person name="Hernandez B."/>
            <person name="Skinner E."/>
            <person name="Javaid M."/>
            <person name="Lee S."/>
            <person name="Li M."/>
            <person name="Ming W."/>
            <person name="Munidasa M."/>
            <person name="Muniz J."/>
            <person name="Nguyen L."/>
            <person name="Hughes D."/>
            <person name="Osuji N."/>
            <person name="Pu L.-L."/>
            <person name="Puazo M."/>
            <person name="Qu C."/>
            <person name="Quiroz J."/>
            <person name="Raj R."/>
            <person name="Weissenberger G."/>
            <person name="Xin Y."/>
            <person name="Zou X."/>
            <person name="Han Y."/>
            <person name="Worley K."/>
            <person name="Muzny D."/>
            <person name="Gibbs R."/>
        </authorList>
    </citation>
    <scope>NUCLEOTIDE SEQUENCE</scope>
    <source>
        <strain evidence="5">Sampled in the wild</strain>
    </source>
</reference>
<reference evidence="5" key="1">
    <citation type="submission" date="2013-04" db="EMBL/GenBank/DDBJ databases">
        <authorList>
            <person name="Qu J."/>
            <person name="Murali S.C."/>
            <person name="Bandaranaike D."/>
            <person name="Bellair M."/>
            <person name="Blankenburg K."/>
            <person name="Chao H."/>
            <person name="Dinh H."/>
            <person name="Doddapaneni H."/>
            <person name="Downs B."/>
            <person name="Dugan-Rocha S."/>
            <person name="Elkadiri S."/>
            <person name="Gnanaolivu R.D."/>
            <person name="Hernandez B."/>
            <person name="Javaid M."/>
            <person name="Jayaseelan J.C."/>
            <person name="Lee S."/>
            <person name="Li M."/>
            <person name="Ming W."/>
            <person name="Munidasa M."/>
            <person name="Muniz J."/>
            <person name="Nguyen L."/>
            <person name="Ongeri F."/>
            <person name="Osuji N."/>
            <person name="Pu L.-L."/>
            <person name="Puazo M."/>
            <person name="Qu C."/>
            <person name="Quiroz J."/>
            <person name="Raj R."/>
            <person name="Weissenberger G."/>
            <person name="Xin Y."/>
            <person name="Zou X."/>
            <person name="Han Y."/>
            <person name="Richards S."/>
            <person name="Worley K."/>
            <person name="Muzny D."/>
            <person name="Gibbs R."/>
        </authorList>
    </citation>
    <scope>NUCLEOTIDE SEQUENCE</scope>
    <source>
        <strain evidence="5">Sampled in the wild</strain>
    </source>
</reference>
<feature type="transmembrane region" description="Helical" evidence="3">
    <location>
        <begin position="14"/>
        <end position="36"/>
    </location>
</feature>
<evidence type="ECO:0000256" key="1">
    <source>
        <dbReference type="ARBA" id="ARBA00022741"/>
    </source>
</evidence>
<dbReference type="Pfam" id="PF00004">
    <property type="entry name" value="AAA"/>
    <property type="match status" value="1"/>
</dbReference>
<evidence type="ECO:0000256" key="2">
    <source>
        <dbReference type="ARBA" id="ARBA00022840"/>
    </source>
</evidence>
<dbReference type="PANTHER" id="PTHR45644">
    <property type="entry name" value="AAA ATPASE, PUTATIVE (AFU_ORTHOLOGUE AFUA_2G12920)-RELATED-RELATED"/>
    <property type="match status" value="1"/>
</dbReference>
<proteinExistence type="predicted"/>
<gene>
    <name evidence="5" type="ORF">J437_LFUL015461</name>
</gene>
<dbReference type="GO" id="GO:0005524">
    <property type="term" value="F:ATP binding"/>
    <property type="evidence" value="ECO:0007669"/>
    <property type="project" value="UniProtKB-KW"/>
</dbReference>
<dbReference type="OrthoDB" id="10254455at2759"/>
<keyword evidence="3" id="KW-0812">Transmembrane</keyword>
<organism evidence="5 6">
    <name type="scientific">Ladona fulva</name>
    <name type="common">Scarce chaser dragonfly</name>
    <name type="synonym">Libellula fulva</name>
    <dbReference type="NCBI Taxonomy" id="123851"/>
    <lineage>
        <taxon>Eukaryota</taxon>
        <taxon>Metazoa</taxon>
        <taxon>Ecdysozoa</taxon>
        <taxon>Arthropoda</taxon>
        <taxon>Hexapoda</taxon>
        <taxon>Insecta</taxon>
        <taxon>Pterygota</taxon>
        <taxon>Palaeoptera</taxon>
        <taxon>Odonata</taxon>
        <taxon>Epiprocta</taxon>
        <taxon>Anisoptera</taxon>
        <taxon>Libelluloidea</taxon>
        <taxon>Libellulidae</taxon>
        <taxon>Ladona</taxon>
    </lineage>
</organism>
<dbReference type="Gene3D" id="3.40.50.300">
    <property type="entry name" value="P-loop containing nucleotide triphosphate hydrolases"/>
    <property type="match status" value="1"/>
</dbReference>
<evidence type="ECO:0000313" key="5">
    <source>
        <dbReference type="EMBL" id="KAG8230439.1"/>
    </source>
</evidence>
<keyword evidence="3" id="KW-0472">Membrane</keyword>
<evidence type="ECO:0000256" key="3">
    <source>
        <dbReference type="SAM" id="Phobius"/>
    </source>
</evidence>
<dbReference type="Proteomes" id="UP000792457">
    <property type="component" value="Unassembled WGS sequence"/>
</dbReference>
<keyword evidence="6" id="KW-1185">Reference proteome</keyword>
<dbReference type="EMBL" id="KZ308488">
    <property type="protein sequence ID" value="KAG8230439.1"/>
    <property type="molecule type" value="Genomic_DNA"/>
</dbReference>
<evidence type="ECO:0000313" key="6">
    <source>
        <dbReference type="Proteomes" id="UP000792457"/>
    </source>
</evidence>
<dbReference type="GO" id="GO:0140570">
    <property type="term" value="P:extraction of mislocalized protein from mitochondrial outer membrane"/>
    <property type="evidence" value="ECO:0007669"/>
    <property type="project" value="TreeGrafter"/>
</dbReference>
<keyword evidence="3" id="KW-1133">Transmembrane helix</keyword>
<keyword evidence="2" id="KW-0067">ATP-binding</keyword>
<dbReference type="SUPFAM" id="SSF52540">
    <property type="entry name" value="P-loop containing nucleoside triphosphate hydrolases"/>
    <property type="match status" value="1"/>
</dbReference>
<feature type="domain" description="ATPase AAA-type core" evidence="4">
    <location>
        <begin position="128"/>
        <end position="193"/>
    </location>
</feature>
<dbReference type="AlphaFoldDB" id="A0A8K0K8G7"/>
<keyword evidence="1" id="KW-0547">Nucleotide-binding</keyword>
<name>A0A8K0K8G7_LADFU</name>
<dbReference type="InterPro" id="IPR003959">
    <property type="entry name" value="ATPase_AAA_core"/>
</dbReference>